<evidence type="ECO:0000256" key="7">
    <source>
        <dbReference type="ARBA" id="ARBA00023015"/>
    </source>
</evidence>
<comment type="similarity">
    <text evidence="3">Belongs to the type IV zinc-finger family. Class C subfamily.</text>
</comment>
<feature type="domain" description="CCT" evidence="16">
    <location>
        <begin position="136"/>
        <end position="178"/>
    </location>
</feature>
<comment type="subcellular location">
    <subcellularLocation>
        <location evidence="2 13">Nucleus</location>
    </subcellularLocation>
</comment>
<name>A0AAD7M1N6_QUISA</name>
<dbReference type="GO" id="GO:0008270">
    <property type="term" value="F:zinc ion binding"/>
    <property type="evidence" value="ECO:0007669"/>
    <property type="project" value="UniProtKB-KW"/>
</dbReference>
<evidence type="ECO:0000259" key="16">
    <source>
        <dbReference type="PROSITE" id="PS51017"/>
    </source>
</evidence>
<accession>A0AAD7M1N6</accession>
<dbReference type="PROSITE" id="PS00344">
    <property type="entry name" value="GATA_ZN_FINGER_1"/>
    <property type="match status" value="1"/>
</dbReference>
<dbReference type="InterPro" id="IPR045280">
    <property type="entry name" value="TIFY-like"/>
</dbReference>
<evidence type="ECO:0000259" key="15">
    <source>
        <dbReference type="PROSITE" id="PS50114"/>
    </source>
</evidence>
<evidence type="ECO:0000256" key="8">
    <source>
        <dbReference type="ARBA" id="ARBA00023125"/>
    </source>
</evidence>
<dbReference type="PROSITE" id="PS51320">
    <property type="entry name" value="TIFY"/>
    <property type="match status" value="1"/>
</dbReference>
<evidence type="ECO:0000259" key="17">
    <source>
        <dbReference type="PROSITE" id="PS51320"/>
    </source>
</evidence>
<dbReference type="EMBL" id="JARAOO010000005">
    <property type="protein sequence ID" value="KAJ7968314.1"/>
    <property type="molecule type" value="Genomic_DNA"/>
</dbReference>
<keyword evidence="8" id="KW-0238">DNA-binding</keyword>
<dbReference type="Pfam" id="PF06200">
    <property type="entry name" value="tify"/>
    <property type="match status" value="1"/>
</dbReference>
<keyword evidence="4" id="KW-0479">Metal-binding</keyword>
<dbReference type="CDD" id="cd00202">
    <property type="entry name" value="ZnF_GATA"/>
    <property type="match status" value="1"/>
</dbReference>
<dbReference type="PANTHER" id="PTHR46125">
    <property type="entry name" value="GATA TRANSCRIPTION FACTOR 28"/>
    <property type="match status" value="1"/>
</dbReference>
<dbReference type="GO" id="GO:0006355">
    <property type="term" value="P:regulation of DNA-templated transcription"/>
    <property type="evidence" value="ECO:0007669"/>
    <property type="project" value="InterPro"/>
</dbReference>
<evidence type="ECO:0000256" key="6">
    <source>
        <dbReference type="ARBA" id="ARBA00022833"/>
    </source>
</evidence>
<dbReference type="SMART" id="SM00979">
    <property type="entry name" value="TIFY"/>
    <property type="match status" value="1"/>
</dbReference>
<evidence type="ECO:0000256" key="4">
    <source>
        <dbReference type="ARBA" id="ARBA00022723"/>
    </source>
</evidence>
<dbReference type="PROSITE" id="PS50114">
    <property type="entry name" value="GATA_ZN_FINGER_2"/>
    <property type="match status" value="1"/>
</dbReference>
<dbReference type="KEGG" id="qsa:O6P43_012438"/>
<evidence type="ECO:0000256" key="11">
    <source>
        <dbReference type="ARBA" id="ARBA00023242"/>
    </source>
</evidence>
<keyword evidence="9" id="KW-0010">Activator</keyword>
<dbReference type="SMART" id="SM00401">
    <property type="entry name" value="ZnF_GATA"/>
    <property type="match status" value="1"/>
</dbReference>
<keyword evidence="5 12" id="KW-0863">Zinc-finger</keyword>
<dbReference type="InterPro" id="IPR013088">
    <property type="entry name" value="Znf_NHR/GATA"/>
</dbReference>
<dbReference type="PROSITE" id="PS51017">
    <property type="entry name" value="CCT"/>
    <property type="match status" value="1"/>
</dbReference>
<evidence type="ECO:0000256" key="13">
    <source>
        <dbReference type="PROSITE-ProRule" id="PRU00357"/>
    </source>
</evidence>
<comment type="function">
    <text evidence="1">Transcriptional activator that specifically binds 5'-GATA-3' or 5'-GAT-3' motifs within gene promoters.</text>
</comment>
<dbReference type="PANTHER" id="PTHR46125:SF15">
    <property type="entry name" value="GATA TRANSCRIPTION FACTOR 19-LIKE ISOFORM X1"/>
    <property type="match status" value="1"/>
</dbReference>
<dbReference type="InterPro" id="IPR000679">
    <property type="entry name" value="Znf_GATA"/>
</dbReference>
<feature type="domain" description="GATA-type" evidence="15">
    <location>
        <begin position="199"/>
        <end position="255"/>
    </location>
</feature>
<proteinExistence type="inferred from homology"/>
<keyword evidence="6" id="KW-0862">Zinc</keyword>
<evidence type="ECO:0000256" key="2">
    <source>
        <dbReference type="ARBA" id="ARBA00004123"/>
    </source>
</evidence>
<dbReference type="GO" id="GO:0005634">
    <property type="term" value="C:nucleus"/>
    <property type="evidence" value="ECO:0007669"/>
    <property type="project" value="UniProtKB-SubCell"/>
</dbReference>
<dbReference type="AlphaFoldDB" id="A0AAD7M1N6"/>
<feature type="domain" description="Tify" evidence="17">
    <location>
        <begin position="68"/>
        <end position="103"/>
    </location>
</feature>
<keyword evidence="7" id="KW-0805">Transcription regulation</keyword>
<keyword evidence="11 13" id="KW-0539">Nucleus</keyword>
<evidence type="ECO:0000256" key="3">
    <source>
        <dbReference type="ARBA" id="ARBA00007722"/>
    </source>
</evidence>
<sequence length="355" mass="39527">MDMVNPQPLQARPYEDGEGQLVQTPLHVDGEEGGLHGQYANGFRADAMNGVEEAPGSGGSSGTDNCVLSPRTSELAISFEGEVFVFPAVTPEKVQAVLLLLGACDMPDNVPSSKIVLHQNGRGMNDALRSSKQKRRMASLVRFREKQKERCFEKKIMYTCRREVAQRMHRKNGKFASSKDCYNSSPENLESRDGSCCVESSERRCHHCGISEKSTPAMRRGPAGPRSLCNACGLMWANKGTLRDLTKAGRIIPFDQNEPETPVDIKPSPIEPEHSSPDHDEVESSKDIKPAALDSRQSPSRPDEQDLSFQGEYPEVNFDEQKYFEDFAIASEFEIPTGFTEQVDVDDSNMRTYWL</sequence>
<dbReference type="Pfam" id="PF06203">
    <property type="entry name" value="CCT"/>
    <property type="match status" value="1"/>
</dbReference>
<gene>
    <name evidence="18" type="ORF">O6P43_012438</name>
</gene>
<dbReference type="SUPFAM" id="SSF57716">
    <property type="entry name" value="Glucocorticoid receptor-like (DNA-binding domain)"/>
    <property type="match status" value="1"/>
</dbReference>
<dbReference type="GO" id="GO:0043565">
    <property type="term" value="F:sequence-specific DNA binding"/>
    <property type="evidence" value="ECO:0007669"/>
    <property type="project" value="InterPro"/>
</dbReference>
<feature type="region of interest" description="Disordered" evidence="14">
    <location>
        <begin position="250"/>
        <end position="314"/>
    </location>
</feature>
<feature type="compositionally biased region" description="Basic and acidic residues" evidence="14">
    <location>
        <begin position="271"/>
        <end position="289"/>
    </location>
</feature>
<keyword evidence="10" id="KW-0804">Transcription</keyword>
<reference evidence="18" key="1">
    <citation type="journal article" date="2023" name="Science">
        <title>Elucidation of the pathway for biosynthesis of saponin adjuvants from the soapbark tree.</title>
        <authorList>
            <person name="Reed J."/>
            <person name="Orme A."/>
            <person name="El-Demerdash A."/>
            <person name="Owen C."/>
            <person name="Martin L.B.B."/>
            <person name="Misra R.C."/>
            <person name="Kikuchi S."/>
            <person name="Rejzek M."/>
            <person name="Martin A.C."/>
            <person name="Harkess A."/>
            <person name="Leebens-Mack J."/>
            <person name="Louveau T."/>
            <person name="Stephenson M.J."/>
            <person name="Osbourn A."/>
        </authorList>
    </citation>
    <scope>NUCLEOTIDE SEQUENCE</scope>
    <source>
        <strain evidence="18">S10</strain>
    </source>
</reference>
<dbReference type="Pfam" id="PF00320">
    <property type="entry name" value="GATA"/>
    <property type="match status" value="1"/>
</dbReference>
<evidence type="ECO:0000256" key="5">
    <source>
        <dbReference type="ARBA" id="ARBA00022771"/>
    </source>
</evidence>
<evidence type="ECO:0000256" key="10">
    <source>
        <dbReference type="ARBA" id="ARBA00023163"/>
    </source>
</evidence>
<dbReference type="Gene3D" id="3.30.50.10">
    <property type="entry name" value="Erythroid Transcription Factor GATA-1, subunit A"/>
    <property type="match status" value="1"/>
</dbReference>
<keyword evidence="19" id="KW-1185">Reference proteome</keyword>
<evidence type="ECO:0000256" key="14">
    <source>
        <dbReference type="SAM" id="MobiDB-lite"/>
    </source>
</evidence>
<evidence type="ECO:0000256" key="9">
    <source>
        <dbReference type="ARBA" id="ARBA00023159"/>
    </source>
</evidence>
<evidence type="ECO:0000256" key="12">
    <source>
        <dbReference type="PROSITE-ProRule" id="PRU00094"/>
    </source>
</evidence>
<evidence type="ECO:0000313" key="19">
    <source>
        <dbReference type="Proteomes" id="UP001163823"/>
    </source>
</evidence>
<evidence type="ECO:0000256" key="1">
    <source>
        <dbReference type="ARBA" id="ARBA00002206"/>
    </source>
</evidence>
<organism evidence="18 19">
    <name type="scientific">Quillaja saponaria</name>
    <name type="common">Soap bark tree</name>
    <dbReference type="NCBI Taxonomy" id="32244"/>
    <lineage>
        <taxon>Eukaryota</taxon>
        <taxon>Viridiplantae</taxon>
        <taxon>Streptophyta</taxon>
        <taxon>Embryophyta</taxon>
        <taxon>Tracheophyta</taxon>
        <taxon>Spermatophyta</taxon>
        <taxon>Magnoliopsida</taxon>
        <taxon>eudicotyledons</taxon>
        <taxon>Gunneridae</taxon>
        <taxon>Pentapetalae</taxon>
        <taxon>rosids</taxon>
        <taxon>fabids</taxon>
        <taxon>Fabales</taxon>
        <taxon>Quillajaceae</taxon>
        <taxon>Quillaja</taxon>
    </lineage>
</organism>
<protein>
    <submittedName>
        <fullName evidence="18">GATA transcription factor</fullName>
    </submittedName>
</protein>
<dbReference type="InterPro" id="IPR010399">
    <property type="entry name" value="Tify_dom"/>
</dbReference>
<evidence type="ECO:0000313" key="18">
    <source>
        <dbReference type="EMBL" id="KAJ7968314.1"/>
    </source>
</evidence>
<comment type="caution">
    <text evidence="18">The sequence shown here is derived from an EMBL/GenBank/DDBJ whole genome shotgun (WGS) entry which is preliminary data.</text>
</comment>
<dbReference type="InterPro" id="IPR010402">
    <property type="entry name" value="CCT_domain"/>
</dbReference>
<dbReference type="Proteomes" id="UP001163823">
    <property type="component" value="Chromosome 5"/>
</dbReference>